<protein>
    <submittedName>
        <fullName evidence="2">Uncharacterized protein</fullName>
    </submittedName>
</protein>
<keyword evidence="1" id="KW-1133">Transmembrane helix</keyword>
<dbReference type="Proteomes" id="UP001162001">
    <property type="component" value="Segment"/>
</dbReference>
<accession>A0A7D3V618</accession>
<proteinExistence type="predicted"/>
<dbReference type="EMBL" id="MT418680">
    <property type="protein sequence ID" value="QKF94732.1"/>
    <property type="molecule type" value="Genomic_DNA"/>
</dbReference>
<sequence length="80" mass="9305">MLLCRFKNIFGEPRKGVHSIRLFDFAVIDVILTILLALIISYAFKIGFLFTFFILFLIAQVFHLLFCVQTKFVELLGITF</sequence>
<evidence type="ECO:0000313" key="2">
    <source>
        <dbReference type="EMBL" id="QKF94732.1"/>
    </source>
</evidence>
<keyword evidence="1" id="KW-0812">Transmembrane</keyword>
<keyword evidence="3" id="KW-1185">Reference proteome</keyword>
<keyword evidence="1" id="KW-0472">Membrane</keyword>
<feature type="transmembrane region" description="Helical" evidence="1">
    <location>
        <begin position="21"/>
        <end position="40"/>
    </location>
</feature>
<evidence type="ECO:0000313" key="3">
    <source>
        <dbReference type="Proteomes" id="UP001162001"/>
    </source>
</evidence>
<gene>
    <name evidence="2" type="ORF">Fadolivirus_1_1274</name>
</gene>
<organism evidence="2 3">
    <name type="scientific">Fadolivirus FV1/VV64</name>
    <dbReference type="NCBI Taxonomy" id="3070911"/>
    <lineage>
        <taxon>Viruses</taxon>
        <taxon>Varidnaviria</taxon>
        <taxon>Bamfordvirae</taxon>
        <taxon>Nucleocytoviricota</taxon>
        <taxon>Megaviricetes</taxon>
        <taxon>Imitervirales</taxon>
        <taxon>Mimiviridae</taxon>
        <taxon>Klosneuvirinae</taxon>
        <taxon>Fadolivirus</taxon>
        <taxon>Fadolivirus algeromassiliense</taxon>
    </lineage>
</organism>
<reference evidence="2 3" key="1">
    <citation type="submission" date="2020-04" db="EMBL/GenBank/DDBJ databases">
        <title>Advantages and limits of metagenomic assembly and binning of a giant virus.</title>
        <authorList>
            <person name="Schulz F."/>
            <person name="Andreani J."/>
            <person name="Francis R."/>
            <person name="Boudjemaa H."/>
            <person name="Bou Khalil J.Y."/>
            <person name="Lee J."/>
            <person name="La Scola B."/>
            <person name="Woyke T."/>
        </authorList>
    </citation>
    <scope>NUCLEOTIDE SEQUENCE [LARGE SCALE GENOMIC DNA]</scope>
    <source>
        <strain evidence="2 3">FV1/VV64</strain>
    </source>
</reference>
<name>A0A7D3V618_9VIRU</name>
<feature type="transmembrane region" description="Helical" evidence="1">
    <location>
        <begin position="46"/>
        <end position="68"/>
    </location>
</feature>
<evidence type="ECO:0000256" key="1">
    <source>
        <dbReference type="SAM" id="Phobius"/>
    </source>
</evidence>